<dbReference type="PROSITE" id="PS50850">
    <property type="entry name" value="MFS"/>
    <property type="match status" value="1"/>
</dbReference>
<comment type="caution">
    <text evidence="10">The sequence shown here is derived from an EMBL/GenBank/DDBJ whole genome shotgun (WGS) entry which is preliminary data.</text>
</comment>
<comment type="subcellular location">
    <subcellularLocation>
        <location evidence="1">Cell membrane</location>
        <topology evidence="1">Multi-pass membrane protein</topology>
    </subcellularLocation>
</comment>
<dbReference type="PANTHER" id="PTHR43045:SF1">
    <property type="entry name" value="SHIKIMATE TRANSPORTER"/>
    <property type="match status" value="1"/>
</dbReference>
<feature type="transmembrane region" description="Helical" evidence="8">
    <location>
        <begin position="179"/>
        <end position="202"/>
    </location>
</feature>
<evidence type="ECO:0000256" key="2">
    <source>
        <dbReference type="ARBA" id="ARBA00022448"/>
    </source>
</evidence>
<feature type="region of interest" description="Disordered" evidence="7">
    <location>
        <begin position="1"/>
        <end position="20"/>
    </location>
</feature>
<feature type="domain" description="Major facilitator superfamily (MFS) profile" evidence="9">
    <location>
        <begin position="41"/>
        <end position="455"/>
    </location>
</feature>
<evidence type="ECO:0000259" key="9">
    <source>
        <dbReference type="PROSITE" id="PS50850"/>
    </source>
</evidence>
<feature type="transmembrane region" description="Helical" evidence="8">
    <location>
        <begin position="214"/>
        <end position="233"/>
    </location>
</feature>
<protein>
    <submittedName>
        <fullName evidence="10">MHS family MFS transporter</fullName>
    </submittedName>
</protein>
<evidence type="ECO:0000313" key="11">
    <source>
        <dbReference type="Proteomes" id="UP000651517"/>
    </source>
</evidence>
<dbReference type="InterPro" id="IPR020846">
    <property type="entry name" value="MFS_dom"/>
</dbReference>
<dbReference type="RefSeq" id="WP_191725634.1">
    <property type="nucleotide sequence ID" value="NZ_JACSPY010000003.1"/>
</dbReference>
<proteinExistence type="predicted"/>
<feature type="transmembrane region" description="Helical" evidence="8">
    <location>
        <begin position="114"/>
        <end position="132"/>
    </location>
</feature>
<keyword evidence="2" id="KW-0813">Transport</keyword>
<feature type="transmembrane region" description="Helical" evidence="8">
    <location>
        <begin position="407"/>
        <end position="425"/>
    </location>
</feature>
<dbReference type="Proteomes" id="UP000651517">
    <property type="component" value="Unassembled WGS sequence"/>
</dbReference>
<keyword evidence="4 8" id="KW-0812">Transmembrane</keyword>
<evidence type="ECO:0000256" key="7">
    <source>
        <dbReference type="SAM" id="MobiDB-lite"/>
    </source>
</evidence>
<keyword evidence="3" id="KW-1003">Cell membrane</keyword>
<dbReference type="CDD" id="cd17369">
    <property type="entry name" value="MFS_ShiA_like"/>
    <property type="match status" value="1"/>
</dbReference>
<keyword evidence="5 8" id="KW-1133">Transmembrane helix</keyword>
<evidence type="ECO:0000256" key="5">
    <source>
        <dbReference type="ARBA" id="ARBA00022989"/>
    </source>
</evidence>
<organism evidence="10 11">
    <name type="scientific">Brevibacterium gallinarum</name>
    <dbReference type="NCBI Taxonomy" id="2762220"/>
    <lineage>
        <taxon>Bacteria</taxon>
        <taxon>Bacillati</taxon>
        <taxon>Actinomycetota</taxon>
        <taxon>Actinomycetes</taxon>
        <taxon>Micrococcales</taxon>
        <taxon>Brevibacteriaceae</taxon>
        <taxon>Brevibacterium</taxon>
    </lineage>
</organism>
<feature type="transmembrane region" description="Helical" evidence="8">
    <location>
        <begin position="84"/>
        <end position="102"/>
    </location>
</feature>
<evidence type="ECO:0000256" key="4">
    <source>
        <dbReference type="ARBA" id="ARBA00022692"/>
    </source>
</evidence>
<accession>A0ABR8WT59</accession>
<feature type="transmembrane region" description="Helical" evidence="8">
    <location>
        <begin position="53"/>
        <end position="72"/>
    </location>
</feature>
<dbReference type="Pfam" id="PF07690">
    <property type="entry name" value="MFS_1"/>
    <property type="match status" value="1"/>
</dbReference>
<feature type="transmembrane region" description="Helical" evidence="8">
    <location>
        <begin position="335"/>
        <end position="355"/>
    </location>
</feature>
<dbReference type="SUPFAM" id="SSF103473">
    <property type="entry name" value="MFS general substrate transporter"/>
    <property type="match status" value="1"/>
</dbReference>
<keyword evidence="6 8" id="KW-0472">Membrane</keyword>
<name>A0ABR8WT59_9MICO</name>
<evidence type="ECO:0000256" key="3">
    <source>
        <dbReference type="ARBA" id="ARBA00022475"/>
    </source>
</evidence>
<dbReference type="PANTHER" id="PTHR43045">
    <property type="entry name" value="SHIKIMATE TRANSPORTER"/>
    <property type="match status" value="1"/>
</dbReference>
<sequence length="466" mass="47767">MTSARTSAGQPADDRPDSAAAASAAVRPAADAPLRPAARRAIVASVIGTVIEWYDYALYGAAAGLIIGPLFFPDSVSGAGQLSALATFAVGFLARPVGGIVIGHIGDRHGRRPAMILTIVLMAIATVAIGLLPTAAAVGVLAPILLVIFRFLQGFGAGAELSGATTMVAEYVPVHRRGFFTSLVLCAPPAGIVLATAAFFLASSGMAEETFMSIGWRLPFLASVVLFFVAIYIRAKLEETPEYTSAMEQQAARATKVPLLALLATGWRGVLAGFLSLTGHNALNYGMAVFSIGYLVGTGMPQTHALGAVTLGTVAAIILTPLGGSLADRFGAGTVMGWASVIGALYSFPFLWLLSQGTFTSALIAIAIGYGFVISGTSGSQGAFLANLFPTRHRFSAMALAREANGALIAGFSPVILAALVAWANGAITAAAGYLVACCLLSAAAIFLASLGRRRGVARDRESVAG</sequence>
<evidence type="ECO:0000256" key="8">
    <source>
        <dbReference type="SAM" id="Phobius"/>
    </source>
</evidence>
<keyword evidence="11" id="KW-1185">Reference proteome</keyword>
<dbReference type="InterPro" id="IPR011701">
    <property type="entry name" value="MFS"/>
</dbReference>
<evidence type="ECO:0000256" key="6">
    <source>
        <dbReference type="ARBA" id="ARBA00023136"/>
    </source>
</evidence>
<feature type="transmembrane region" description="Helical" evidence="8">
    <location>
        <begin position="138"/>
        <end position="158"/>
    </location>
</feature>
<feature type="transmembrane region" description="Helical" evidence="8">
    <location>
        <begin position="361"/>
        <end position="386"/>
    </location>
</feature>
<dbReference type="InterPro" id="IPR036259">
    <property type="entry name" value="MFS_trans_sf"/>
</dbReference>
<evidence type="ECO:0000256" key="1">
    <source>
        <dbReference type="ARBA" id="ARBA00004651"/>
    </source>
</evidence>
<feature type="transmembrane region" description="Helical" evidence="8">
    <location>
        <begin position="304"/>
        <end position="323"/>
    </location>
</feature>
<reference evidence="10 11" key="1">
    <citation type="submission" date="2020-08" db="EMBL/GenBank/DDBJ databases">
        <title>A Genomic Blueprint of the Chicken Gut Microbiome.</title>
        <authorList>
            <person name="Gilroy R."/>
            <person name="Ravi A."/>
            <person name="Getino M."/>
            <person name="Pursley I."/>
            <person name="Horton D.L."/>
            <person name="Alikhan N.-F."/>
            <person name="Baker D."/>
            <person name="Gharbi K."/>
            <person name="Hall N."/>
            <person name="Watson M."/>
            <person name="Adriaenssens E.M."/>
            <person name="Foster-Nyarko E."/>
            <person name="Jarju S."/>
            <person name="Secka A."/>
            <person name="Antonio M."/>
            <person name="Oren A."/>
            <person name="Chaudhuri R."/>
            <person name="La Ragione R.M."/>
            <person name="Hildebrand F."/>
            <person name="Pallen M.J."/>
        </authorList>
    </citation>
    <scope>NUCLEOTIDE SEQUENCE [LARGE SCALE GENOMIC DNA]</scope>
    <source>
        <strain evidence="10 11">Re57</strain>
    </source>
</reference>
<feature type="transmembrane region" description="Helical" evidence="8">
    <location>
        <begin position="257"/>
        <end position="277"/>
    </location>
</feature>
<evidence type="ECO:0000313" key="10">
    <source>
        <dbReference type="EMBL" id="MBD8020122.1"/>
    </source>
</evidence>
<gene>
    <name evidence="10" type="ORF">H9634_04925</name>
</gene>
<feature type="transmembrane region" description="Helical" evidence="8">
    <location>
        <begin position="431"/>
        <end position="451"/>
    </location>
</feature>
<dbReference type="EMBL" id="JACSPY010000003">
    <property type="protein sequence ID" value="MBD8020122.1"/>
    <property type="molecule type" value="Genomic_DNA"/>
</dbReference>
<dbReference type="Gene3D" id="1.20.1250.20">
    <property type="entry name" value="MFS general substrate transporter like domains"/>
    <property type="match status" value="2"/>
</dbReference>